<keyword evidence="8" id="KW-1185">Reference proteome</keyword>
<feature type="transmembrane region" description="Helical" evidence="6">
    <location>
        <begin position="137"/>
        <end position="157"/>
    </location>
</feature>
<dbReference type="EMBL" id="CP015961">
    <property type="protein sequence ID" value="ANI92671.1"/>
    <property type="molecule type" value="Genomic_DNA"/>
</dbReference>
<feature type="transmembrane region" description="Helical" evidence="6">
    <location>
        <begin position="12"/>
        <end position="33"/>
    </location>
</feature>
<dbReference type="GO" id="GO:0022857">
    <property type="term" value="F:transmembrane transporter activity"/>
    <property type="evidence" value="ECO:0007669"/>
    <property type="project" value="TreeGrafter"/>
</dbReference>
<dbReference type="RefSeq" id="WP_067477010.1">
    <property type="nucleotide sequence ID" value="NZ_LMTB01000086.1"/>
</dbReference>
<sequence>MPLLQALRQPGVLRIGAGWMLMMVGYMAVISYIDPYLAALGAPALVTSLSLLVFGTGGVLGVWLGGRVAARSRIAALVSMPLLMAACLVLMSIGITAIPVVLALLFVWGIGFSGLILAWQQTLLLVGHRSPEMSMGIGVVLTQAGMAAGAALGGIVLGQFGVLATPLVGALIAVATLALLIGIKPILTAAEADRAAETASGSTTPETATV</sequence>
<evidence type="ECO:0000256" key="1">
    <source>
        <dbReference type="ARBA" id="ARBA00004651"/>
    </source>
</evidence>
<gene>
    <name evidence="7" type="ORF">BJL86_1900</name>
</gene>
<proteinExistence type="predicted"/>
<accession>A0A173LMC6</accession>
<dbReference type="AlphaFoldDB" id="A0A173LMC6"/>
<evidence type="ECO:0000313" key="7">
    <source>
        <dbReference type="EMBL" id="ANI92671.1"/>
    </source>
</evidence>
<evidence type="ECO:0000256" key="5">
    <source>
        <dbReference type="ARBA" id="ARBA00023136"/>
    </source>
</evidence>
<dbReference type="Gene3D" id="1.20.1250.20">
    <property type="entry name" value="MFS general substrate transporter like domains"/>
    <property type="match status" value="1"/>
</dbReference>
<feature type="transmembrane region" description="Helical" evidence="6">
    <location>
        <begin position="39"/>
        <end position="62"/>
    </location>
</feature>
<keyword evidence="4 6" id="KW-1133">Transmembrane helix</keyword>
<comment type="subcellular location">
    <subcellularLocation>
        <location evidence="1">Cell membrane</location>
        <topology evidence="1">Multi-pass membrane protein</topology>
    </subcellularLocation>
</comment>
<reference evidence="7 8" key="1">
    <citation type="submission" date="2016-06" db="EMBL/GenBank/DDBJ databases">
        <title>Complete genome sequence of a saline-alkali tolerant type strain Dietzia timorensis ID05-A0528T.</title>
        <authorList>
            <person name="Wu X."/>
        </authorList>
    </citation>
    <scope>NUCLEOTIDE SEQUENCE [LARGE SCALE GENOMIC DNA]</scope>
    <source>
        <strain evidence="7 8">ID05-A0528</strain>
    </source>
</reference>
<dbReference type="SUPFAM" id="SSF103473">
    <property type="entry name" value="MFS general substrate transporter"/>
    <property type="match status" value="1"/>
</dbReference>
<evidence type="ECO:0000313" key="8">
    <source>
        <dbReference type="Proteomes" id="UP000186104"/>
    </source>
</evidence>
<evidence type="ECO:0000256" key="2">
    <source>
        <dbReference type="ARBA" id="ARBA00022475"/>
    </source>
</evidence>
<organism evidence="7 8">
    <name type="scientific">Dietzia timorensis</name>
    <dbReference type="NCBI Taxonomy" id="499555"/>
    <lineage>
        <taxon>Bacteria</taxon>
        <taxon>Bacillati</taxon>
        <taxon>Actinomycetota</taxon>
        <taxon>Actinomycetes</taxon>
        <taxon>Mycobacteriales</taxon>
        <taxon>Dietziaceae</taxon>
        <taxon>Dietzia</taxon>
    </lineage>
</organism>
<dbReference type="KEGG" id="dtm:BJL86_1900"/>
<dbReference type="PANTHER" id="PTHR43124">
    <property type="entry name" value="PURINE EFFLUX PUMP PBUE"/>
    <property type="match status" value="1"/>
</dbReference>
<feature type="transmembrane region" description="Helical" evidence="6">
    <location>
        <begin position="163"/>
        <end position="183"/>
    </location>
</feature>
<feature type="transmembrane region" description="Helical" evidence="6">
    <location>
        <begin position="101"/>
        <end position="125"/>
    </location>
</feature>
<evidence type="ECO:0000256" key="3">
    <source>
        <dbReference type="ARBA" id="ARBA00022692"/>
    </source>
</evidence>
<dbReference type="STRING" id="499555.BJL86_1900"/>
<name>A0A173LMC6_9ACTN</name>
<dbReference type="InterPro" id="IPR050189">
    <property type="entry name" value="MFS_Efflux_Transporters"/>
</dbReference>
<evidence type="ECO:0000256" key="6">
    <source>
        <dbReference type="SAM" id="Phobius"/>
    </source>
</evidence>
<evidence type="ECO:0000256" key="4">
    <source>
        <dbReference type="ARBA" id="ARBA00022989"/>
    </source>
</evidence>
<dbReference type="PANTHER" id="PTHR43124:SF10">
    <property type="entry name" value="PURINE EFFLUX PUMP PBUE"/>
    <property type="match status" value="1"/>
</dbReference>
<dbReference type="GO" id="GO:0005886">
    <property type="term" value="C:plasma membrane"/>
    <property type="evidence" value="ECO:0007669"/>
    <property type="project" value="UniProtKB-SubCell"/>
</dbReference>
<dbReference type="Proteomes" id="UP000186104">
    <property type="component" value="Chromosome"/>
</dbReference>
<keyword evidence="5 6" id="KW-0472">Membrane</keyword>
<feature type="transmembrane region" description="Helical" evidence="6">
    <location>
        <begin position="74"/>
        <end position="95"/>
    </location>
</feature>
<keyword evidence="3 6" id="KW-0812">Transmembrane</keyword>
<dbReference type="InterPro" id="IPR036259">
    <property type="entry name" value="MFS_trans_sf"/>
</dbReference>
<keyword evidence="2" id="KW-1003">Cell membrane</keyword>
<protein>
    <submittedName>
        <fullName evidence="7">Putative sugar efflux transporter</fullName>
    </submittedName>
</protein>